<evidence type="ECO:0000313" key="3">
    <source>
        <dbReference type="EMBL" id="MCA9382717.1"/>
    </source>
</evidence>
<reference evidence="3" key="1">
    <citation type="submission" date="2020-04" db="EMBL/GenBank/DDBJ databases">
        <authorList>
            <person name="Zhang T."/>
        </authorList>
    </citation>
    <scope>NUCLEOTIDE SEQUENCE</scope>
    <source>
        <strain evidence="3">HKST-UBA10</strain>
    </source>
</reference>
<dbReference type="PROSITE" id="PS00893">
    <property type="entry name" value="NUDIX_BOX"/>
    <property type="match status" value="1"/>
</dbReference>
<accession>A0A955L488</accession>
<dbReference type="CDD" id="cd04683">
    <property type="entry name" value="NUDIX_Hydrolase"/>
    <property type="match status" value="1"/>
</dbReference>
<reference evidence="3" key="2">
    <citation type="journal article" date="2021" name="Microbiome">
        <title>Successional dynamics and alternative stable states in a saline activated sludge microbial community over 9 years.</title>
        <authorList>
            <person name="Wang Y."/>
            <person name="Ye J."/>
            <person name="Ju F."/>
            <person name="Liu L."/>
            <person name="Boyd J.A."/>
            <person name="Deng Y."/>
            <person name="Parks D.H."/>
            <person name="Jiang X."/>
            <person name="Yin X."/>
            <person name="Woodcroft B.J."/>
            <person name="Tyson G.W."/>
            <person name="Hugenholtz P."/>
            <person name="Polz M.F."/>
            <person name="Zhang T."/>
        </authorList>
    </citation>
    <scope>NUCLEOTIDE SEQUENCE</scope>
    <source>
        <strain evidence="3">HKST-UBA10</strain>
    </source>
</reference>
<feature type="domain" description="Nudix hydrolase" evidence="2">
    <location>
        <begin position="6"/>
        <end position="137"/>
    </location>
</feature>
<dbReference type="InterPro" id="IPR020084">
    <property type="entry name" value="NUDIX_hydrolase_CS"/>
</dbReference>
<keyword evidence="1" id="KW-0378">Hydrolase</keyword>
<evidence type="ECO:0000256" key="1">
    <source>
        <dbReference type="ARBA" id="ARBA00022801"/>
    </source>
</evidence>
<dbReference type="Gene3D" id="3.90.79.10">
    <property type="entry name" value="Nucleoside Triphosphate Pyrophosphohydrolase"/>
    <property type="match status" value="1"/>
</dbReference>
<organism evidence="3 4">
    <name type="scientific">Candidatus Dojkabacteria bacterium</name>
    <dbReference type="NCBI Taxonomy" id="2099670"/>
    <lineage>
        <taxon>Bacteria</taxon>
        <taxon>Candidatus Dojkabacteria</taxon>
    </lineage>
</organism>
<dbReference type="Proteomes" id="UP000782843">
    <property type="component" value="Unassembled WGS sequence"/>
</dbReference>
<dbReference type="PANTHER" id="PTHR43736:SF1">
    <property type="entry name" value="DIHYDRONEOPTERIN TRIPHOSPHATE DIPHOSPHATASE"/>
    <property type="match status" value="1"/>
</dbReference>
<gene>
    <name evidence="3" type="ORF">KC660_04925</name>
</gene>
<dbReference type="InterPro" id="IPR000086">
    <property type="entry name" value="NUDIX_hydrolase_dom"/>
</dbReference>
<sequence>MKQRFKLIAAVYLVLIKDDQILLLKRQNTGYEDGKYSFIAGHVDGNESLTTAIIREAKEEAGIMINVEDLSFLHVMHRKGETSENERMDFFFTVSSYNGEITNKEPEKCDEITWFPLAKTPDNTIPYIKTAIEYILKKQPLSEYGWE</sequence>
<proteinExistence type="predicted"/>
<dbReference type="PROSITE" id="PS51462">
    <property type="entry name" value="NUDIX"/>
    <property type="match status" value="1"/>
</dbReference>
<dbReference type="AlphaFoldDB" id="A0A955L488"/>
<dbReference type="Pfam" id="PF00293">
    <property type="entry name" value="NUDIX"/>
    <property type="match status" value="1"/>
</dbReference>
<dbReference type="InterPro" id="IPR015797">
    <property type="entry name" value="NUDIX_hydrolase-like_dom_sf"/>
</dbReference>
<evidence type="ECO:0000259" key="2">
    <source>
        <dbReference type="PROSITE" id="PS51462"/>
    </source>
</evidence>
<dbReference type="EMBL" id="JAGQLG010000224">
    <property type="protein sequence ID" value="MCA9382717.1"/>
    <property type="molecule type" value="Genomic_DNA"/>
</dbReference>
<name>A0A955L488_9BACT</name>
<dbReference type="PANTHER" id="PTHR43736">
    <property type="entry name" value="ADP-RIBOSE PYROPHOSPHATASE"/>
    <property type="match status" value="1"/>
</dbReference>
<evidence type="ECO:0000313" key="4">
    <source>
        <dbReference type="Proteomes" id="UP000782843"/>
    </source>
</evidence>
<protein>
    <submittedName>
        <fullName evidence="3">NUDIX domain-containing protein</fullName>
    </submittedName>
</protein>
<dbReference type="GO" id="GO:0016787">
    <property type="term" value="F:hydrolase activity"/>
    <property type="evidence" value="ECO:0007669"/>
    <property type="project" value="UniProtKB-KW"/>
</dbReference>
<dbReference type="SUPFAM" id="SSF55811">
    <property type="entry name" value="Nudix"/>
    <property type="match status" value="1"/>
</dbReference>
<comment type="caution">
    <text evidence="3">The sequence shown here is derived from an EMBL/GenBank/DDBJ whole genome shotgun (WGS) entry which is preliminary data.</text>
</comment>